<feature type="compositionally biased region" description="Low complexity" evidence="1">
    <location>
        <begin position="368"/>
        <end position="395"/>
    </location>
</feature>
<feature type="compositionally biased region" description="Pro residues" evidence="1">
    <location>
        <begin position="276"/>
        <end position="299"/>
    </location>
</feature>
<proteinExistence type="predicted"/>
<feature type="compositionally biased region" description="Low complexity" evidence="1">
    <location>
        <begin position="300"/>
        <end position="317"/>
    </location>
</feature>
<organism evidence="3 4">
    <name type="scientific">Somion occarium</name>
    <dbReference type="NCBI Taxonomy" id="3059160"/>
    <lineage>
        <taxon>Eukaryota</taxon>
        <taxon>Fungi</taxon>
        <taxon>Dikarya</taxon>
        <taxon>Basidiomycota</taxon>
        <taxon>Agaricomycotina</taxon>
        <taxon>Agaricomycetes</taxon>
        <taxon>Polyporales</taxon>
        <taxon>Cerrenaceae</taxon>
        <taxon>Somion</taxon>
    </lineage>
</organism>
<feature type="signal peptide" evidence="2">
    <location>
        <begin position="1"/>
        <end position="24"/>
    </location>
</feature>
<feature type="compositionally biased region" description="Polar residues" evidence="1">
    <location>
        <begin position="207"/>
        <end position="240"/>
    </location>
</feature>
<feature type="compositionally biased region" description="Polar residues" evidence="1">
    <location>
        <begin position="340"/>
        <end position="367"/>
    </location>
</feature>
<gene>
    <name evidence="3" type="ORF">GFSPODELE1_LOCUS7148</name>
</gene>
<keyword evidence="4" id="KW-1185">Reference proteome</keyword>
<evidence type="ECO:0000313" key="3">
    <source>
        <dbReference type="EMBL" id="CAL1709020.1"/>
    </source>
</evidence>
<evidence type="ECO:0000313" key="4">
    <source>
        <dbReference type="Proteomes" id="UP001497453"/>
    </source>
</evidence>
<keyword evidence="2" id="KW-0732">Signal</keyword>
<sequence length="621" mass="64027">MTVMISKPTIFLLALVALLSFTNAFPISQRAVDLSCMFEACDPPKPVATTTPSPPRNTFSWPVVSISPLPSQKPWPVSFPFPVPILSSTSSQPPAITASAPIPSVVVPKPSAPSSEAPPVHSSAVPPHISSQSHVETHSSSHLTTQTSSSVVHPTSSHVTVQESNSPSQGRPLPSTRSSEHASTHIVPVPSTHSTSSSTRGAVIPTHISSSPSTRGATTHANPSSTRKTASPTHISSSTRGVIVPTQGEPTSPHGSPHGSPTHSPNPGSTQGGLPLPLPPIPPLPPILPPLPPHGPPRGSPHGAPTKSPGSSPTPGGSSPPPPLPPPPPPNGSPSHPSGTIAQSHGTASPTTHHSATGTQSHAQVTTSGVSPSHSSAKPSSSPSGSTASPHATSPCAVGKNGKRAPPACTPPAPVPTKLTFSPDITQKADQELARIKPHIFTGEKDPFAGRHTVSIVHAAFPGLQGNCDSATRLCTFDVRSTVFRSIMVLGSESLTILQYSNAPGVSNKNKKIKTAWDDGTTHPNPWTQNDIEDVCRQAIGKVFQLNGGTLGVKASSASFSIATKFGNNICVKVNVIPLNKKKNRPNPQVSSCFPVGINPIQETPGDPCSAPQTTTSDYTV</sequence>
<dbReference type="EMBL" id="OZ037948">
    <property type="protein sequence ID" value="CAL1709020.1"/>
    <property type="molecule type" value="Genomic_DNA"/>
</dbReference>
<feature type="compositionally biased region" description="Pro residues" evidence="1">
    <location>
        <begin position="318"/>
        <end position="332"/>
    </location>
</feature>
<feature type="compositionally biased region" description="Low complexity" evidence="1">
    <location>
        <begin position="108"/>
        <end position="162"/>
    </location>
</feature>
<evidence type="ECO:0000256" key="1">
    <source>
        <dbReference type="SAM" id="MobiDB-lite"/>
    </source>
</evidence>
<reference evidence="4" key="1">
    <citation type="submission" date="2024-04" db="EMBL/GenBank/DDBJ databases">
        <authorList>
            <person name="Shaw F."/>
            <person name="Minotto A."/>
        </authorList>
    </citation>
    <scope>NUCLEOTIDE SEQUENCE [LARGE SCALE GENOMIC DNA]</scope>
</reference>
<feature type="compositionally biased region" description="Low complexity" evidence="1">
    <location>
        <begin position="250"/>
        <end position="275"/>
    </location>
</feature>
<evidence type="ECO:0000256" key="2">
    <source>
        <dbReference type="SAM" id="SignalP"/>
    </source>
</evidence>
<dbReference type="Proteomes" id="UP001497453">
    <property type="component" value="Chromosome 5"/>
</dbReference>
<name>A0ABP1DML9_9APHY</name>
<accession>A0ABP1DML9</accession>
<feature type="region of interest" description="Disordered" evidence="1">
    <location>
        <begin position="108"/>
        <end position="421"/>
    </location>
</feature>
<protein>
    <submittedName>
        <fullName evidence="3">Uncharacterized protein</fullName>
    </submittedName>
</protein>
<feature type="chain" id="PRO_5045941792" evidence="2">
    <location>
        <begin position="25"/>
        <end position="621"/>
    </location>
</feature>